<dbReference type="AlphaFoldDB" id="A0A0F6W0B5"/>
<gene>
    <name evidence="10" type="ORF">DB32_001316</name>
</gene>
<dbReference type="SUPFAM" id="SSF52540">
    <property type="entry name" value="P-loop containing nucleoside triphosphate hydrolases"/>
    <property type="match status" value="1"/>
</dbReference>
<name>A0A0F6W0B5_9BACT</name>
<feature type="compositionally biased region" description="Basic and acidic residues" evidence="7">
    <location>
        <begin position="415"/>
        <end position="435"/>
    </location>
</feature>
<dbReference type="Gene3D" id="3.40.50.300">
    <property type="entry name" value="P-loop containing nucleotide triphosphate hydrolases"/>
    <property type="match status" value="2"/>
</dbReference>
<dbReference type="PROSITE" id="PS51192">
    <property type="entry name" value="HELICASE_ATP_BIND_1"/>
    <property type="match status" value="1"/>
</dbReference>
<evidence type="ECO:0000313" key="10">
    <source>
        <dbReference type="EMBL" id="AKF04167.1"/>
    </source>
</evidence>
<keyword evidence="1 6" id="KW-0547">Nucleotide-binding</keyword>
<evidence type="ECO:0000256" key="4">
    <source>
        <dbReference type="ARBA" id="ARBA00022840"/>
    </source>
</evidence>
<dbReference type="InterPro" id="IPR001650">
    <property type="entry name" value="Helicase_C-like"/>
</dbReference>
<dbReference type="InterPro" id="IPR000629">
    <property type="entry name" value="RNA-helicase_DEAD-box_CS"/>
</dbReference>
<evidence type="ECO:0000256" key="1">
    <source>
        <dbReference type="ARBA" id="ARBA00022741"/>
    </source>
</evidence>
<dbReference type="InterPro" id="IPR044742">
    <property type="entry name" value="DEAD/DEAH_RhlB"/>
</dbReference>
<dbReference type="GO" id="GO:0003676">
    <property type="term" value="F:nucleic acid binding"/>
    <property type="evidence" value="ECO:0007669"/>
    <property type="project" value="InterPro"/>
</dbReference>
<evidence type="ECO:0000256" key="5">
    <source>
        <dbReference type="ARBA" id="ARBA00038437"/>
    </source>
</evidence>
<dbReference type="GO" id="GO:0016787">
    <property type="term" value="F:hydrolase activity"/>
    <property type="evidence" value="ECO:0007669"/>
    <property type="project" value="UniProtKB-KW"/>
</dbReference>
<dbReference type="EMBL" id="CP011125">
    <property type="protein sequence ID" value="AKF04167.1"/>
    <property type="molecule type" value="Genomic_DNA"/>
</dbReference>
<proteinExistence type="inferred from homology"/>
<dbReference type="PROSITE" id="PS00039">
    <property type="entry name" value="DEAD_ATP_HELICASE"/>
    <property type="match status" value="1"/>
</dbReference>
<sequence>MLQPSAAGRDLRISSQTGSGKTVAIGLVLRELVLAGPDAPSPRALVIAPTRELARQVERELTWLYAQVGARVVSVTGGSSYRDEHRALSSRPDVVVGTPGRLLDHAERGALDLSSLGAVVLDEADRMLDLGFREALEAILARTPATRRTHLVSATFADEVGGLADRVQKDALRVEGTRLGAANADIDHVVHLVSQDERFDAVVNLLLAQPDARTLVFARTRADVACIAEDLAEAGFAVAPLSGEMDQRERNRALAAFRRGSVRVLVATDVAARGLDVQEVTLVVHVEAPTDPDDYTHRSGRTGRAGRKGTSALLVTPRELPRARSVLHRASVRARFEPLPTAIAIRAQQDERLVAQLTAADDDIAIDPRATELARRLVAEGDVERAIARLVAESAILRGPAPRDVRPIAPPTAGNRDRMGGDRPRREPRPQRDLDRNWARFHVTWGARHGADPRRVLAMVCRRGRIASDEVGGIRVGPFSSEVQVAGEVAERFAEAVRRPDPRDPRVQIRPDDGQRQLSR</sequence>
<feature type="domain" description="Helicase C-terminal" evidence="9">
    <location>
        <begin position="185"/>
        <end position="347"/>
    </location>
</feature>
<evidence type="ECO:0000256" key="6">
    <source>
        <dbReference type="RuleBase" id="RU000492"/>
    </source>
</evidence>
<evidence type="ECO:0000256" key="3">
    <source>
        <dbReference type="ARBA" id="ARBA00022806"/>
    </source>
</evidence>
<dbReference type="Pfam" id="PF00271">
    <property type="entry name" value="Helicase_C"/>
    <property type="match status" value="1"/>
</dbReference>
<organism evidence="10 11">
    <name type="scientific">Sandaracinus amylolyticus</name>
    <dbReference type="NCBI Taxonomy" id="927083"/>
    <lineage>
        <taxon>Bacteria</taxon>
        <taxon>Pseudomonadati</taxon>
        <taxon>Myxococcota</taxon>
        <taxon>Polyangia</taxon>
        <taxon>Polyangiales</taxon>
        <taxon>Sandaracinaceae</taxon>
        <taxon>Sandaracinus</taxon>
    </lineage>
</organism>
<keyword evidence="3 6" id="KW-0347">Helicase</keyword>
<dbReference type="KEGG" id="samy:DB32_001316"/>
<feature type="region of interest" description="Disordered" evidence="7">
    <location>
        <begin position="494"/>
        <end position="520"/>
    </location>
</feature>
<dbReference type="CDD" id="cd18787">
    <property type="entry name" value="SF2_C_DEAD"/>
    <property type="match status" value="1"/>
</dbReference>
<evidence type="ECO:0000256" key="7">
    <source>
        <dbReference type="SAM" id="MobiDB-lite"/>
    </source>
</evidence>
<feature type="domain" description="Helicase ATP-binding" evidence="8">
    <location>
        <begin position="2"/>
        <end position="174"/>
    </location>
</feature>
<reference evidence="10 11" key="1">
    <citation type="submission" date="2015-03" db="EMBL/GenBank/DDBJ databases">
        <title>Genome assembly of Sandaracinus amylolyticus DSM 53668.</title>
        <authorList>
            <person name="Sharma G."/>
            <person name="Subramanian S."/>
        </authorList>
    </citation>
    <scope>NUCLEOTIDE SEQUENCE [LARGE SCALE GENOMIC DNA]</scope>
    <source>
        <strain evidence="10 11">DSM 53668</strain>
    </source>
</reference>
<dbReference type="InterPro" id="IPR012677">
    <property type="entry name" value="Nucleotide-bd_a/b_plait_sf"/>
</dbReference>
<dbReference type="InterPro" id="IPR005580">
    <property type="entry name" value="DbpA/CsdA_RNA-bd_dom"/>
</dbReference>
<dbReference type="PROSITE" id="PS51194">
    <property type="entry name" value="HELICASE_CTER"/>
    <property type="match status" value="1"/>
</dbReference>
<dbReference type="InterPro" id="IPR027417">
    <property type="entry name" value="P-loop_NTPase"/>
</dbReference>
<evidence type="ECO:0000313" key="11">
    <source>
        <dbReference type="Proteomes" id="UP000034883"/>
    </source>
</evidence>
<dbReference type="InterPro" id="IPR050079">
    <property type="entry name" value="DEAD_box_RNA_helicase"/>
</dbReference>
<dbReference type="SMART" id="SM00487">
    <property type="entry name" value="DEXDc"/>
    <property type="match status" value="1"/>
</dbReference>
<dbReference type="CDD" id="cd00268">
    <property type="entry name" value="DEADc"/>
    <property type="match status" value="1"/>
</dbReference>
<dbReference type="GO" id="GO:0005524">
    <property type="term" value="F:ATP binding"/>
    <property type="evidence" value="ECO:0007669"/>
    <property type="project" value="UniProtKB-KW"/>
</dbReference>
<feature type="region of interest" description="Disordered" evidence="7">
    <location>
        <begin position="401"/>
        <end position="435"/>
    </location>
</feature>
<keyword evidence="11" id="KW-1185">Reference proteome</keyword>
<dbReference type="PANTHER" id="PTHR47959:SF1">
    <property type="entry name" value="ATP-DEPENDENT RNA HELICASE DBPA"/>
    <property type="match status" value="1"/>
</dbReference>
<dbReference type="InterPro" id="IPR014001">
    <property type="entry name" value="Helicase_ATP-bd"/>
</dbReference>
<dbReference type="GO" id="GO:0003724">
    <property type="term" value="F:RNA helicase activity"/>
    <property type="evidence" value="ECO:0007669"/>
    <property type="project" value="UniProtKB-ARBA"/>
</dbReference>
<dbReference type="InterPro" id="IPR011545">
    <property type="entry name" value="DEAD/DEAH_box_helicase_dom"/>
</dbReference>
<keyword evidence="4 6" id="KW-0067">ATP-binding</keyword>
<dbReference type="PANTHER" id="PTHR47959">
    <property type="entry name" value="ATP-DEPENDENT RNA HELICASE RHLE-RELATED"/>
    <property type="match status" value="1"/>
</dbReference>
<keyword evidence="2 6" id="KW-0378">Hydrolase</keyword>
<dbReference type="CDD" id="cd12252">
    <property type="entry name" value="RRM_DbpA"/>
    <property type="match status" value="1"/>
</dbReference>
<dbReference type="Pfam" id="PF03880">
    <property type="entry name" value="DbpA"/>
    <property type="match status" value="1"/>
</dbReference>
<dbReference type="Proteomes" id="UP000034883">
    <property type="component" value="Chromosome"/>
</dbReference>
<evidence type="ECO:0000259" key="8">
    <source>
        <dbReference type="PROSITE" id="PS51192"/>
    </source>
</evidence>
<dbReference type="SMART" id="SM00490">
    <property type="entry name" value="HELICc"/>
    <property type="match status" value="1"/>
</dbReference>
<comment type="similarity">
    <text evidence="5 6">Belongs to the DEAD box helicase family.</text>
</comment>
<evidence type="ECO:0000259" key="9">
    <source>
        <dbReference type="PROSITE" id="PS51194"/>
    </source>
</evidence>
<dbReference type="STRING" id="927083.DB32_001316"/>
<protein>
    <submittedName>
        <fullName evidence="10">ATP-dependent RNA helicase</fullName>
    </submittedName>
</protein>
<dbReference type="GO" id="GO:0005829">
    <property type="term" value="C:cytosol"/>
    <property type="evidence" value="ECO:0007669"/>
    <property type="project" value="TreeGrafter"/>
</dbReference>
<accession>A0A0F6W0B5</accession>
<evidence type="ECO:0000256" key="2">
    <source>
        <dbReference type="ARBA" id="ARBA00022801"/>
    </source>
</evidence>
<dbReference type="Gene3D" id="3.30.70.330">
    <property type="match status" value="1"/>
</dbReference>
<dbReference type="Pfam" id="PF00270">
    <property type="entry name" value="DEAD"/>
    <property type="match status" value="1"/>
</dbReference>